<keyword evidence="13 17" id="KW-0472">Membrane</keyword>
<dbReference type="PROSITE" id="PS00107">
    <property type="entry name" value="PROTEIN_KINASE_ATP"/>
    <property type="match status" value="1"/>
</dbReference>
<dbReference type="PANTHER" id="PTHR45974:SF266">
    <property type="entry name" value="LEUCINE-RICH REPEAT RECEPTOR PROTEIN KINASE HPCA1"/>
    <property type="match status" value="1"/>
</dbReference>
<comment type="subcellular location">
    <subcellularLocation>
        <location evidence="1">Membrane</location>
        <topology evidence="1">Single-pass type I membrane protein</topology>
    </subcellularLocation>
</comment>
<dbReference type="PROSITE" id="PS00108">
    <property type="entry name" value="PROTEIN_KINASE_ST"/>
    <property type="match status" value="1"/>
</dbReference>
<keyword evidence="12 17" id="KW-1133">Transmembrane helix</keyword>
<keyword evidence="11 16" id="KW-0067">ATP-binding</keyword>
<dbReference type="FunFam" id="3.30.200.20:FF:000328">
    <property type="entry name" value="Leucine-rich repeat protein kinase family protein"/>
    <property type="match status" value="1"/>
</dbReference>
<evidence type="ECO:0000259" key="18">
    <source>
        <dbReference type="PROSITE" id="PS50011"/>
    </source>
</evidence>
<dbReference type="Pfam" id="PF07714">
    <property type="entry name" value="PK_Tyr_Ser-Thr"/>
    <property type="match status" value="1"/>
</dbReference>
<dbReference type="GO" id="GO:0005524">
    <property type="term" value="F:ATP binding"/>
    <property type="evidence" value="ECO:0007669"/>
    <property type="project" value="UniProtKB-UniRule"/>
</dbReference>
<dbReference type="InterPro" id="IPR008271">
    <property type="entry name" value="Ser/Thr_kinase_AS"/>
</dbReference>
<evidence type="ECO:0000256" key="11">
    <source>
        <dbReference type="ARBA" id="ARBA00022840"/>
    </source>
</evidence>
<dbReference type="EMBL" id="AP019872">
    <property type="protein sequence ID" value="BBN16320.1"/>
    <property type="molecule type" value="Genomic_DNA"/>
</dbReference>
<feature type="domain" description="Protein kinase" evidence="18">
    <location>
        <begin position="681"/>
        <end position="959"/>
    </location>
</feature>
<dbReference type="InterPro" id="IPR011009">
    <property type="entry name" value="Kinase-like_dom_sf"/>
</dbReference>
<evidence type="ECO:0000256" key="4">
    <source>
        <dbReference type="ARBA" id="ARBA00022614"/>
    </source>
</evidence>
<keyword evidence="21" id="KW-1185">Reference proteome</keyword>
<evidence type="ECO:0000313" key="19">
    <source>
        <dbReference type="EMBL" id="BBN16320.1"/>
    </source>
</evidence>
<evidence type="ECO:0000256" key="16">
    <source>
        <dbReference type="PROSITE-ProRule" id="PRU10141"/>
    </source>
</evidence>
<evidence type="ECO:0000256" key="2">
    <source>
        <dbReference type="ARBA" id="ARBA00012513"/>
    </source>
</evidence>
<dbReference type="SUPFAM" id="SSF52058">
    <property type="entry name" value="L domain-like"/>
    <property type="match status" value="1"/>
</dbReference>
<evidence type="ECO:0000256" key="7">
    <source>
        <dbReference type="ARBA" id="ARBA00022729"/>
    </source>
</evidence>
<dbReference type="Proteomes" id="UP001162541">
    <property type="component" value="Chromosome 7"/>
</dbReference>
<keyword evidence="9 16" id="KW-0547">Nucleotide-binding</keyword>
<dbReference type="FunFam" id="1.10.510.10:FF:000453">
    <property type="entry name" value="LRR receptor-like serine/threonine-protein kinase HSL2"/>
    <property type="match status" value="1"/>
</dbReference>
<dbReference type="InterPro" id="IPR017441">
    <property type="entry name" value="Protein_kinase_ATP_BS"/>
</dbReference>
<evidence type="ECO:0000256" key="9">
    <source>
        <dbReference type="ARBA" id="ARBA00022741"/>
    </source>
</evidence>
<dbReference type="EC" id="2.7.11.1" evidence="2"/>
<evidence type="ECO:0000256" key="6">
    <source>
        <dbReference type="ARBA" id="ARBA00022692"/>
    </source>
</evidence>
<evidence type="ECO:0000256" key="15">
    <source>
        <dbReference type="ARBA" id="ARBA00023180"/>
    </source>
</evidence>
<evidence type="ECO:0000256" key="8">
    <source>
        <dbReference type="ARBA" id="ARBA00022737"/>
    </source>
</evidence>
<dbReference type="FunFam" id="3.80.10.10:FF:000363">
    <property type="entry name" value="Leucine-rich repeat family protein"/>
    <property type="match status" value="1"/>
</dbReference>
<dbReference type="AlphaFoldDB" id="A0A176WAC8"/>
<dbReference type="InterPro" id="IPR001245">
    <property type="entry name" value="Ser-Thr/Tyr_kinase_cat_dom"/>
</dbReference>
<dbReference type="InterPro" id="IPR000719">
    <property type="entry name" value="Prot_kinase_dom"/>
</dbReference>
<name>A0A176WAC8_MARPO</name>
<dbReference type="Gene3D" id="1.10.510.10">
    <property type="entry name" value="Transferase(Phosphotransferase) domain 1"/>
    <property type="match status" value="1"/>
</dbReference>
<keyword evidence="14" id="KW-0675">Receptor</keyword>
<keyword evidence="7" id="KW-0732">Signal</keyword>
<evidence type="ECO:0000256" key="10">
    <source>
        <dbReference type="ARBA" id="ARBA00022777"/>
    </source>
</evidence>
<dbReference type="SUPFAM" id="SSF56112">
    <property type="entry name" value="Protein kinase-like (PK-like)"/>
    <property type="match status" value="1"/>
</dbReference>
<dbReference type="Pfam" id="PF00560">
    <property type="entry name" value="LRR_1"/>
    <property type="match status" value="1"/>
</dbReference>
<evidence type="ECO:0000256" key="5">
    <source>
        <dbReference type="ARBA" id="ARBA00022679"/>
    </source>
</evidence>
<gene>
    <name evidence="20" type="ORF">AXG93_1626s1030</name>
    <name evidence="19" type="ORF">Mp_7g05370</name>
</gene>
<evidence type="ECO:0000256" key="13">
    <source>
        <dbReference type="ARBA" id="ARBA00023136"/>
    </source>
</evidence>
<reference evidence="20 21" key="1">
    <citation type="submission" date="2016-03" db="EMBL/GenBank/DDBJ databases">
        <title>Mechanisms controlling the formation of the plant cell surface in tip-growing cells are functionally conserved among land plants.</title>
        <authorList>
            <person name="Honkanen S."/>
            <person name="Jones V.A."/>
            <person name="Morieri G."/>
            <person name="Champion C."/>
            <person name="Hetherington A.J."/>
            <person name="Kelly S."/>
            <person name="Saint-Marcoux D."/>
            <person name="Proust H."/>
            <person name="Prescott H."/>
            <person name="Dolan L."/>
        </authorList>
    </citation>
    <scope>NUCLEOTIDE SEQUENCE [LARGE SCALE GENOMIC DNA]</scope>
    <source>
        <strain evidence="21">cv. Tak-1 and cv. Tak-2</strain>
        <tissue evidence="20">Whole gametophyte</tissue>
    </source>
</reference>
<dbReference type="EMBL" id="LVLJ01001532">
    <property type="protein sequence ID" value="OAE29076.1"/>
    <property type="molecule type" value="Genomic_DNA"/>
</dbReference>
<proteinExistence type="predicted"/>
<reference evidence="22" key="3">
    <citation type="journal article" date="2020" name="Curr. Biol.">
        <title>Chromatin organization in early land plants reveals an ancestral association between H3K27me3, transposons, and constitutive heterochromatin.</title>
        <authorList>
            <person name="Montgomery S.A."/>
            <person name="Tanizawa Y."/>
            <person name="Galik B."/>
            <person name="Wang N."/>
            <person name="Ito T."/>
            <person name="Mochizuki T."/>
            <person name="Akimcheva S."/>
            <person name="Bowman J.L."/>
            <person name="Cognat V."/>
            <person name="Marechal-Drouard L."/>
            <person name="Ekker H."/>
            <person name="Hong S.F."/>
            <person name="Kohchi T."/>
            <person name="Lin S.S."/>
            <person name="Liu L.D."/>
            <person name="Nakamura Y."/>
            <person name="Valeeva L.R."/>
            <person name="Shakirov E.V."/>
            <person name="Shippen D.E."/>
            <person name="Wei W.L."/>
            <person name="Yagura M."/>
            <person name="Yamaoka S."/>
            <person name="Yamato K.T."/>
            <person name="Liu C."/>
            <person name="Berger F."/>
        </authorList>
    </citation>
    <scope>NUCLEOTIDE SEQUENCE [LARGE SCALE GENOMIC DNA]</scope>
    <source>
        <strain evidence="22">Tak-1</strain>
    </source>
</reference>
<dbReference type="GO" id="GO:0016020">
    <property type="term" value="C:membrane"/>
    <property type="evidence" value="ECO:0007669"/>
    <property type="project" value="UniProtKB-SubCell"/>
</dbReference>
<evidence type="ECO:0000313" key="21">
    <source>
        <dbReference type="Proteomes" id="UP000077202"/>
    </source>
</evidence>
<keyword evidence="10" id="KW-0418">Kinase</keyword>
<dbReference type="GO" id="GO:0004674">
    <property type="term" value="F:protein serine/threonine kinase activity"/>
    <property type="evidence" value="ECO:0007669"/>
    <property type="project" value="UniProtKB-KW"/>
</dbReference>
<evidence type="ECO:0000256" key="14">
    <source>
        <dbReference type="ARBA" id="ARBA00023170"/>
    </source>
</evidence>
<keyword evidence="3" id="KW-0723">Serine/threonine-protein kinase</keyword>
<dbReference type="Gene3D" id="3.30.200.20">
    <property type="entry name" value="Phosphorylase Kinase, domain 1"/>
    <property type="match status" value="1"/>
</dbReference>
<dbReference type="Proteomes" id="UP000077202">
    <property type="component" value="Unassembled WGS sequence"/>
</dbReference>
<dbReference type="SMART" id="SM00220">
    <property type="entry name" value="S_TKc"/>
    <property type="match status" value="1"/>
</dbReference>
<evidence type="ECO:0000256" key="1">
    <source>
        <dbReference type="ARBA" id="ARBA00004479"/>
    </source>
</evidence>
<dbReference type="CDD" id="cd14066">
    <property type="entry name" value="STKc_IRAK"/>
    <property type="match status" value="1"/>
</dbReference>
<feature type="binding site" evidence="16">
    <location>
        <position position="709"/>
    </location>
    <ligand>
        <name>ATP</name>
        <dbReference type="ChEBI" id="CHEBI:30616"/>
    </ligand>
</feature>
<evidence type="ECO:0000313" key="22">
    <source>
        <dbReference type="Proteomes" id="UP001162541"/>
    </source>
</evidence>
<keyword evidence="6 17" id="KW-0812">Transmembrane</keyword>
<keyword evidence="15" id="KW-0325">Glycoprotein</keyword>
<keyword evidence="5" id="KW-0808">Transferase</keyword>
<dbReference type="PROSITE" id="PS50011">
    <property type="entry name" value="PROTEIN_KINASE_DOM"/>
    <property type="match status" value="1"/>
</dbReference>
<feature type="transmembrane region" description="Helical" evidence="17">
    <location>
        <begin position="603"/>
        <end position="630"/>
    </location>
</feature>
<dbReference type="PANTHER" id="PTHR45974">
    <property type="entry name" value="RECEPTOR-LIKE PROTEIN 55"/>
    <property type="match status" value="1"/>
</dbReference>
<evidence type="ECO:0000313" key="20">
    <source>
        <dbReference type="EMBL" id="OAE29076.1"/>
    </source>
</evidence>
<dbReference type="InterPro" id="IPR032675">
    <property type="entry name" value="LRR_dom_sf"/>
</dbReference>
<dbReference type="Gene3D" id="3.80.10.10">
    <property type="entry name" value="Ribonuclease Inhibitor"/>
    <property type="match status" value="3"/>
</dbReference>
<evidence type="ECO:0000256" key="3">
    <source>
        <dbReference type="ARBA" id="ARBA00022527"/>
    </source>
</evidence>
<evidence type="ECO:0000256" key="12">
    <source>
        <dbReference type="ARBA" id="ARBA00022989"/>
    </source>
</evidence>
<keyword evidence="8" id="KW-0677">Repeat</keyword>
<reference evidence="19" key="2">
    <citation type="journal article" date="2019" name="Curr. Biol.">
        <title>Chromatin organization in early land plants reveals an ancestral association between H3K27me3, transposons, and constitutive heterochromatin.</title>
        <authorList>
            <person name="Montgomery S.A."/>
            <person name="Tanizawa Y."/>
            <person name="Galik B."/>
            <person name="Wang N."/>
            <person name="Ito T."/>
            <person name="Mochizuki T."/>
            <person name="Akimcheva S."/>
            <person name="Bowman J."/>
            <person name="Cognat V."/>
            <person name="Drouard L."/>
            <person name="Ekker H."/>
            <person name="Houng S."/>
            <person name="Kohchi T."/>
            <person name="Lin S."/>
            <person name="Liu L.D."/>
            <person name="Nakamura Y."/>
            <person name="Valeeva L.R."/>
            <person name="Shakirov E.V."/>
            <person name="Shippen D.E."/>
            <person name="Wei W."/>
            <person name="Yagura M."/>
            <person name="Yamaoka S."/>
            <person name="Yamato K.T."/>
            <person name="Liu C."/>
            <person name="Berger F."/>
        </authorList>
    </citation>
    <scope>NUCLEOTIDE SEQUENCE [LARGE SCALE GENOMIC DNA]</scope>
    <source>
        <strain evidence="19">Tak-1</strain>
    </source>
</reference>
<protein>
    <recommendedName>
        <fullName evidence="2">non-specific serine/threonine protein kinase</fullName>
        <ecNumber evidence="2">2.7.11.1</ecNumber>
    </recommendedName>
</protein>
<sequence>MLVRPRRSRKLERWRSMTIIRNDGMLVVAAFLVFWSGCFLQHTAAHTHPDDQAALNALSDAWNQVSVSSPWIGDDGCDSYVGVLCDEISGRVTQLNLASQNISGVIPPEIGNFPSLESLELSINPLLTGNLPKELGKLLNLKSLSIQQCGITGPIPVELSNLSKLEFLALNSNKMLGALPHQLGKLTKLYWFDISVNGFSQALPVSTANNDSLGLDTMTSIKHFHFNNNSLNGNIPQEIFNLPNLIHLLLDSNQLFGTIPTNVSIAPIQIMRLDNNKLIGPIPEEFGTIKSLTEIHVSNNALTGIIPDLSACKDLRLLDTTNNQFDPQLIPAFFTSGGVGMNALQTLYMRSSNLVGPIPSAIFNLPNLEKIDLGNNGLNGTLTFGNVGPLLQIVDLEGNEIDAIAGTPKRNGVNSNFDQLLLKGNPLCTESLVTAEQFCVADPGTSMYWPQSPVCDGKTCTTAGQYLDGSTCSCGNALVCDMILNSPPFQVLDEDHIDALEADLADLFSEDKRVKEKLVPTPGQTTLDPQQLYIERANITENNRITFTVGIFPPNGRDWTAVEVQFITTFLFNNSVHLPPRQGPYNMIRFQQPRMGLTSKSSLGLGALIGIIAGGVAVFVIVLLIGFYAFRQKRRADRAEVLTRPFASWGNGGGSDNGAAPQLKGARWFSVNELKKATNNFSASSQIGVGGYGKVYKALLASGEVVAVKRAQEGSMQGATEFKNEIELLSRVHHRNLVGLVGFCYEHGEQMLVYEFMSYGTLRDHLLGNVGDHLSWQARLNIALGSAKGLSYLHELANPPIIHRDIKSTNILLDDKMTAKVADFGLSKLAPDDGAGKAHVSTQVKGTLGYLDPEYYMTQRLSEKSDVYSFGVVLLELLTARAPIEKGKYIVREVRTALDKGGIAALRPMLDRFINEAPSTELEDFLRLALQCVEEAAKDRPTMNEVVKDLERIGGHSFSSSVMLTGPDGRPLKDPYNDEVFLGKETQFQYSGGFTVPTEVIPK</sequence>
<dbReference type="InterPro" id="IPR001611">
    <property type="entry name" value="Leu-rich_rpt"/>
</dbReference>
<evidence type="ECO:0000256" key="17">
    <source>
        <dbReference type="SAM" id="Phobius"/>
    </source>
</evidence>
<keyword evidence="4" id="KW-0433">Leucine-rich repeat</keyword>
<accession>A0A176WAC8</accession>
<organism evidence="20 21">
    <name type="scientific">Marchantia polymorpha subsp. ruderalis</name>
    <dbReference type="NCBI Taxonomy" id="1480154"/>
    <lineage>
        <taxon>Eukaryota</taxon>
        <taxon>Viridiplantae</taxon>
        <taxon>Streptophyta</taxon>
        <taxon>Embryophyta</taxon>
        <taxon>Marchantiophyta</taxon>
        <taxon>Marchantiopsida</taxon>
        <taxon>Marchantiidae</taxon>
        <taxon>Marchantiales</taxon>
        <taxon>Marchantiaceae</taxon>
        <taxon>Marchantia</taxon>
    </lineage>
</organism>